<reference evidence="1" key="1">
    <citation type="submission" date="2021-03" db="EMBL/GenBank/DDBJ databases">
        <authorList>
            <person name="Jaffe A."/>
        </authorList>
    </citation>
    <scope>NUCLEOTIDE SEQUENCE</scope>
    <source>
        <strain evidence="1">RIFCSPLOWO2_01_FULL_AR10_48_17</strain>
    </source>
</reference>
<evidence type="ECO:0000313" key="1">
    <source>
        <dbReference type="EMBL" id="MBS3061466.1"/>
    </source>
</evidence>
<dbReference type="Proteomes" id="UP000675968">
    <property type="component" value="Unassembled WGS sequence"/>
</dbReference>
<name>A0A8T4LEZ9_9ARCH</name>
<evidence type="ECO:0000313" key="2">
    <source>
        <dbReference type="Proteomes" id="UP000675968"/>
    </source>
</evidence>
<comment type="caution">
    <text evidence="1">The sequence shown here is derived from an EMBL/GenBank/DDBJ whole genome shotgun (WGS) entry which is preliminary data.</text>
</comment>
<dbReference type="AlphaFoldDB" id="A0A8T4LEZ9"/>
<accession>A0A8T4LEZ9</accession>
<protein>
    <submittedName>
        <fullName evidence="1">Uncharacterized protein</fullName>
    </submittedName>
</protein>
<proteinExistence type="predicted"/>
<reference evidence="1" key="2">
    <citation type="submission" date="2021-05" db="EMBL/GenBank/DDBJ databases">
        <title>Protein family content uncovers lineage relationships and bacterial pathway maintenance mechanisms in DPANN archaea.</title>
        <authorList>
            <person name="Castelle C.J."/>
            <person name="Meheust R."/>
            <person name="Jaffe A.L."/>
            <person name="Seitz K."/>
            <person name="Gong X."/>
            <person name="Baker B.J."/>
            <person name="Banfield J.F."/>
        </authorList>
    </citation>
    <scope>NUCLEOTIDE SEQUENCE</scope>
    <source>
        <strain evidence="1">RIFCSPLOWO2_01_FULL_AR10_48_17</strain>
    </source>
</reference>
<gene>
    <name evidence="1" type="ORF">J4215_02685</name>
</gene>
<sequence>MNYTKESGVSLTKTSFFNLILGFSIPPLKRQKIEDQLATQFKKVSENDHFGTWVATFEKSPFEKMFLSAELRQSVHQSVGGRLILFLSPDFSIRQPEVYLRFPALEYLPPTPHGPELSPYFLFCIQNGTRLEFALSQNKNTVLYVTLDQIQND</sequence>
<dbReference type="EMBL" id="JAGVWC010000009">
    <property type="protein sequence ID" value="MBS3061466.1"/>
    <property type="molecule type" value="Genomic_DNA"/>
</dbReference>
<organism evidence="1 2">
    <name type="scientific">Candidatus Iainarchaeum sp</name>
    <dbReference type="NCBI Taxonomy" id="3101447"/>
    <lineage>
        <taxon>Archaea</taxon>
        <taxon>Candidatus Iainarchaeota</taxon>
        <taxon>Candidatus Iainarchaeia</taxon>
        <taxon>Candidatus Iainarchaeales</taxon>
        <taxon>Candidatus Iainarchaeaceae</taxon>
        <taxon>Candidatus Iainarchaeum</taxon>
    </lineage>
</organism>